<reference evidence="1" key="1">
    <citation type="submission" date="2005-01" db="EMBL/GenBank/DDBJ databases">
        <authorList>
            <person name="Han Z."/>
        </authorList>
    </citation>
    <scope>NUCLEOTIDE SEQUENCE</scope>
</reference>
<protein>
    <submittedName>
        <fullName evidence="1">SJCHGC07084 protein</fullName>
    </submittedName>
</protein>
<name>Q5BRX6_SCHJA</name>
<accession>Q5BRX6</accession>
<dbReference type="EMBL" id="AY915488">
    <property type="protein sequence ID" value="AAX30709.1"/>
    <property type="molecule type" value="mRNA"/>
</dbReference>
<evidence type="ECO:0000313" key="1">
    <source>
        <dbReference type="EMBL" id="AAX30709.1"/>
    </source>
</evidence>
<sequence length="78" mass="9038">MLTHMSEVIDQHTFDKGFVRQLFLSKLPQQVQAFFATFNNNPVDELASSADRILEIIRSCHNEVYFVTDKPHATENKK</sequence>
<organism evidence="1">
    <name type="scientific">Schistosoma japonicum</name>
    <name type="common">Blood fluke</name>
    <dbReference type="NCBI Taxonomy" id="6182"/>
    <lineage>
        <taxon>Eukaryota</taxon>
        <taxon>Metazoa</taxon>
        <taxon>Spiralia</taxon>
        <taxon>Lophotrochozoa</taxon>
        <taxon>Platyhelminthes</taxon>
        <taxon>Trematoda</taxon>
        <taxon>Digenea</taxon>
        <taxon>Strigeidida</taxon>
        <taxon>Schistosomatoidea</taxon>
        <taxon>Schistosomatidae</taxon>
        <taxon>Schistosoma</taxon>
    </lineage>
</organism>
<dbReference type="AlphaFoldDB" id="Q5BRX6"/>
<reference evidence="1" key="2">
    <citation type="journal article" date="2006" name="PLoS Pathog.">
        <title>New perspectives on host-parasite interplay by comparative transcriptomic and proteomic analyses of Schistosoma japonicum.</title>
        <authorList>
            <person name="Liu F."/>
            <person name="Lu J."/>
            <person name="Hu W."/>
            <person name="Wang S.Y."/>
            <person name="Cui S.J."/>
            <person name="Chi M."/>
            <person name="Yan Q."/>
            <person name="Wang X.R."/>
            <person name="Song H.D."/>
            <person name="Xu X.N."/>
            <person name="Wang J.J."/>
            <person name="Zhang X.L."/>
            <person name="Zhang X."/>
            <person name="Wang Z.Q."/>
            <person name="Xue C.L."/>
            <person name="Brindley P.J."/>
            <person name="McManus D.P."/>
            <person name="Yang P.Y."/>
            <person name="Feng Z."/>
            <person name="Chen Z."/>
            <person name="Han Z.G."/>
        </authorList>
    </citation>
    <scope>NUCLEOTIDE SEQUENCE</scope>
</reference>
<proteinExistence type="evidence at transcript level"/>